<feature type="compositionally biased region" description="Polar residues" evidence="1">
    <location>
        <begin position="68"/>
        <end position="86"/>
    </location>
</feature>
<comment type="caution">
    <text evidence="3">The sequence shown here is derived from an EMBL/GenBank/DDBJ whole genome shotgun (WGS) entry which is preliminary data.</text>
</comment>
<reference evidence="3 4" key="1">
    <citation type="submission" date="2016-04" db="EMBL/GenBank/DDBJ databases">
        <title>First whole genome shotgun sequence of the bacterium Enteractinococcus sp. strain UASWS1574.</title>
        <authorList>
            <person name="Crovadore J."/>
            <person name="Chablais R."/>
            <person name="Lefort F."/>
        </authorList>
    </citation>
    <scope>NUCLEOTIDE SEQUENCE [LARGE SCALE GENOMIC DNA]</scope>
    <source>
        <strain evidence="3 4">UASWS1574</strain>
    </source>
</reference>
<evidence type="ECO:0000313" key="3">
    <source>
        <dbReference type="EMBL" id="OAV59214.1"/>
    </source>
</evidence>
<dbReference type="Pfam" id="PF09723">
    <property type="entry name" value="Zn_ribbon_8"/>
    <property type="match status" value="1"/>
</dbReference>
<dbReference type="RefSeq" id="WP_043058822.1">
    <property type="nucleotide sequence ID" value="NZ_LXEY01000022.1"/>
</dbReference>
<evidence type="ECO:0000256" key="1">
    <source>
        <dbReference type="SAM" id="MobiDB-lite"/>
    </source>
</evidence>
<organism evidence="3 4">
    <name type="scientific">Enteractinococcus helveticum</name>
    <dbReference type="NCBI Taxonomy" id="1837282"/>
    <lineage>
        <taxon>Bacteria</taxon>
        <taxon>Bacillati</taxon>
        <taxon>Actinomycetota</taxon>
        <taxon>Actinomycetes</taxon>
        <taxon>Micrococcales</taxon>
        <taxon>Micrococcaceae</taxon>
    </lineage>
</organism>
<proteinExistence type="predicted"/>
<protein>
    <recommendedName>
        <fullName evidence="2">Putative regulatory protein FmdB zinc ribbon domain-containing protein</fullName>
    </recommendedName>
</protein>
<evidence type="ECO:0000313" key="4">
    <source>
        <dbReference type="Proteomes" id="UP000078292"/>
    </source>
</evidence>
<dbReference type="InterPro" id="IPR013429">
    <property type="entry name" value="Regulatory_FmdB_Zinc_ribbon"/>
</dbReference>
<name>A0A1B7LVY9_9MICC</name>
<feature type="region of interest" description="Disordered" evidence="1">
    <location>
        <begin position="61"/>
        <end position="97"/>
    </location>
</feature>
<sequence length="97" mass="10515">MPLYDYRCPDGDVFEVFFSMHDKPDTVACPGCGQNAVSQMPAIGPSKSSSAQMRVLDATKATAEAPQVVNSISGTRTSKRPSTPMTRNPLHHKLPRP</sequence>
<dbReference type="OrthoDB" id="9792898at2"/>
<dbReference type="AlphaFoldDB" id="A0A1B7LVY9"/>
<accession>A0A1B7LVY9</accession>
<feature type="domain" description="Putative regulatory protein FmdB zinc ribbon" evidence="2">
    <location>
        <begin position="1"/>
        <end position="42"/>
    </location>
</feature>
<dbReference type="EMBL" id="LXEY01000022">
    <property type="protein sequence ID" value="OAV59214.1"/>
    <property type="molecule type" value="Genomic_DNA"/>
</dbReference>
<gene>
    <name evidence="3" type="ORF">A6F49_15145</name>
</gene>
<dbReference type="STRING" id="1837282.A6F49_15145"/>
<dbReference type="Proteomes" id="UP000078292">
    <property type="component" value="Unassembled WGS sequence"/>
</dbReference>
<keyword evidence="4" id="KW-1185">Reference proteome</keyword>
<dbReference type="SMART" id="SM00834">
    <property type="entry name" value="CxxC_CXXC_SSSS"/>
    <property type="match status" value="1"/>
</dbReference>
<evidence type="ECO:0000259" key="2">
    <source>
        <dbReference type="SMART" id="SM00834"/>
    </source>
</evidence>
<dbReference type="NCBIfam" id="TIGR02605">
    <property type="entry name" value="CxxC_CxxC_SSSS"/>
    <property type="match status" value="1"/>
</dbReference>